<protein>
    <submittedName>
        <fullName evidence="12">C-type cytochrome</fullName>
    </submittedName>
</protein>
<evidence type="ECO:0000256" key="9">
    <source>
        <dbReference type="PROSITE-ProRule" id="PRU00433"/>
    </source>
</evidence>
<dbReference type="PANTHER" id="PTHR35008">
    <property type="entry name" value="BLL4482 PROTEIN-RELATED"/>
    <property type="match status" value="1"/>
</dbReference>
<dbReference type="Pfam" id="PF00034">
    <property type="entry name" value="Cytochrom_C"/>
    <property type="match status" value="1"/>
</dbReference>
<keyword evidence="7 9" id="KW-0408">Iron</keyword>
<proteinExistence type="predicted"/>
<evidence type="ECO:0000256" key="7">
    <source>
        <dbReference type="ARBA" id="ARBA00023004"/>
    </source>
</evidence>
<keyword evidence="10" id="KW-1133">Transmembrane helix</keyword>
<comment type="caution">
    <text evidence="12">The sequence shown here is derived from an EMBL/GenBank/DDBJ whole genome shotgun (WGS) entry which is preliminary data.</text>
</comment>
<dbReference type="InterPro" id="IPR051459">
    <property type="entry name" value="Cytochrome_c-type_DH"/>
</dbReference>
<keyword evidence="8 10" id="KW-0472">Membrane</keyword>
<keyword evidence="5" id="KW-0732">Signal</keyword>
<evidence type="ECO:0000256" key="8">
    <source>
        <dbReference type="ARBA" id="ARBA00023136"/>
    </source>
</evidence>
<dbReference type="InterPro" id="IPR014353">
    <property type="entry name" value="Membr-bd_ADH_cyt_c"/>
</dbReference>
<dbReference type="Proteomes" id="UP000312784">
    <property type="component" value="Unassembled WGS sequence"/>
</dbReference>
<keyword evidence="10" id="KW-0812">Transmembrane</keyword>
<dbReference type="PIRSF" id="PIRSF000018">
    <property type="entry name" value="Mb_ADH_cyt_c"/>
    <property type="match status" value="1"/>
</dbReference>
<dbReference type="PANTHER" id="PTHR35008:SF8">
    <property type="entry name" value="ALCOHOL DEHYDROGENASE CYTOCHROME C SUBUNIT"/>
    <property type="match status" value="1"/>
</dbReference>
<evidence type="ECO:0000256" key="2">
    <source>
        <dbReference type="ARBA" id="ARBA00022475"/>
    </source>
</evidence>
<dbReference type="EMBL" id="VEWL01000014">
    <property type="protein sequence ID" value="TNV11508.1"/>
    <property type="molecule type" value="Genomic_DNA"/>
</dbReference>
<comment type="subcellular location">
    <subcellularLocation>
        <location evidence="1">Cell membrane</location>
    </subcellularLocation>
</comment>
<keyword evidence="2" id="KW-1003">Cell membrane</keyword>
<dbReference type="PROSITE" id="PS51007">
    <property type="entry name" value="CYTC"/>
    <property type="match status" value="3"/>
</dbReference>
<keyword evidence="3 9" id="KW-0349">Heme</keyword>
<name>A0ABY2XZX7_9HYPH</name>
<dbReference type="RefSeq" id="WP_140025968.1">
    <property type="nucleotide sequence ID" value="NZ_JBHUFG010000048.1"/>
</dbReference>
<keyword evidence="4 9" id="KW-0479">Metal-binding</keyword>
<organism evidence="12 13">
    <name type="scientific">Ochrobactrum teleogrylli</name>
    <dbReference type="NCBI Taxonomy" id="2479765"/>
    <lineage>
        <taxon>Bacteria</taxon>
        <taxon>Pseudomonadati</taxon>
        <taxon>Pseudomonadota</taxon>
        <taxon>Alphaproteobacteria</taxon>
        <taxon>Hyphomicrobiales</taxon>
        <taxon>Brucellaceae</taxon>
        <taxon>Brucella/Ochrobactrum group</taxon>
        <taxon>Ochrobactrum</taxon>
    </lineage>
</organism>
<evidence type="ECO:0000256" key="3">
    <source>
        <dbReference type="ARBA" id="ARBA00022617"/>
    </source>
</evidence>
<keyword evidence="6" id="KW-0677">Repeat</keyword>
<gene>
    <name evidence="12" type="ORF">FIC94_18500</name>
</gene>
<evidence type="ECO:0000256" key="1">
    <source>
        <dbReference type="ARBA" id="ARBA00004236"/>
    </source>
</evidence>
<accession>A0ABY2XZX7</accession>
<evidence type="ECO:0000256" key="5">
    <source>
        <dbReference type="ARBA" id="ARBA00022729"/>
    </source>
</evidence>
<evidence type="ECO:0000256" key="6">
    <source>
        <dbReference type="ARBA" id="ARBA00022737"/>
    </source>
</evidence>
<dbReference type="Gene3D" id="1.10.760.10">
    <property type="entry name" value="Cytochrome c-like domain"/>
    <property type="match status" value="3"/>
</dbReference>
<sequence>MKHKRLYHIALAVTLVVIAGGLSVLLGLFRTSTVSPDVKTPLSVEQMHALVPRGQELARAADCFGCHSLPEGPMAAGGVAIATPFGTLHSTNITPDPTYGIGRYSRADFHRVMKYGIAPGHRNLYPAMPYLFTQVTTPDDIDALYAYLMTIPPVAVANRPNSAIFRLPVRPFVNFWALLNFPKREAPHNDQRSADWNRGAYLVEGLAHCGGCHTPLNLMMAPDFARNLQGGILEGMVAPDITQPSLARQGFDLRALSQYLKTGIAPQGTSFADMNTVTHFSTNVMSDDDIRAIATYLLTDSDGNIPPPKPAPEALPQAVTLPPDADMDKGRMSYISACSGCHGLNGEGIPNVAPAMKGNGIVALDKPNALISAVLNGIATQAFTNQQRMYAMPAFADTMDEGEIAALVSWMRAQWGGRGGHPVTAGQVKAFQRSVR</sequence>
<dbReference type="SUPFAM" id="SSF46626">
    <property type="entry name" value="Cytochrome c"/>
    <property type="match status" value="3"/>
</dbReference>
<evidence type="ECO:0000256" key="4">
    <source>
        <dbReference type="ARBA" id="ARBA00022723"/>
    </source>
</evidence>
<dbReference type="Pfam" id="PF13442">
    <property type="entry name" value="Cytochrome_CBB3"/>
    <property type="match status" value="1"/>
</dbReference>
<evidence type="ECO:0000313" key="12">
    <source>
        <dbReference type="EMBL" id="TNV11508.1"/>
    </source>
</evidence>
<feature type="domain" description="Cytochrome c" evidence="11">
    <location>
        <begin position="194"/>
        <end position="301"/>
    </location>
</feature>
<evidence type="ECO:0000313" key="13">
    <source>
        <dbReference type="Proteomes" id="UP000312784"/>
    </source>
</evidence>
<feature type="transmembrane region" description="Helical" evidence="10">
    <location>
        <begin position="7"/>
        <end position="29"/>
    </location>
</feature>
<evidence type="ECO:0000259" key="11">
    <source>
        <dbReference type="PROSITE" id="PS51007"/>
    </source>
</evidence>
<feature type="domain" description="Cytochrome c" evidence="11">
    <location>
        <begin position="49"/>
        <end position="152"/>
    </location>
</feature>
<dbReference type="InterPro" id="IPR036909">
    <property type="entry name" value="Cyt_c-like_dom_sf"/>
</dbReference>
<keyword evidence="13" id="KW-1185">Reference proteome</keyword>
<evidence type="ECO:0000256" key="10">
    <source>
        <dbReference type="SAM" id="Phobius"/>
    </source>
</evidence>
<reference evidence="12 13" key="1">
    <citation type="submission" date="2019-06" db="EMBL/GenBank/DDBJ databases">
        <title>Ochrobactrum cricket sp.nov., isolated from the insect Teleogryllus occipitalis living in deserted cropland.</title>
        <authorList>
            <person name="Hu M."/>
        </authorList>
    </citation>
    <scope>NUCLEOTIDE SEQUENCE [LARGE SCALE GENOMIC DNA]</scope>
    <source>
        <strain evidence="12 13">LCB8</strain>
    </source>
</reference>
<feature type="domain" description="Cytochrome c" evidence="11">
    <location>
        <begin position="325"/>
        <end position="415"/>
    </location>
</feature>
<dbReference type="InterPro" id="IPR009056">
    <property type="entry name" value="Cyt_c-like_dom"/>
</dbReference>